<dbReference type="Proteomes" id="UP000053328">
    <property type="component" value="Unassembled WGS sequence"/>
</dbReference>
<dbReference type="OrthoDB" id="5288142at2759"/>
<feature type="compositionally biased region" description="Low complexity" evidence="1">
    <location>
        <begin position="28"/>
        <end position="40"/>
    </location>
</feature>
<feature type="compositionally biased region" description="Polar residues" evidence="1">
    <location>
        <begin position="227"/>
        <end position="236"/>
    </location>
</feature>
<keyword evidence="3" id="KW-1185">Reference proteome</keyword>
<feature type="compositionally biased region" description="Polar residues" evidence="1">
    <location>
        <begin position="805"/>
        <end position="819"/>
    </location>
</feature>
<feature type="region of interest" description="Disordered" evidence="1">
    <location>
        <begin position="176"/>
        <end position="206"/>
    </location>
</feature>
<feature type="region of interest" description="Disordered" evidence="1">
    <location>
        <begin position="948"/>
        <end position="971"/>
    </location>
</feature>
<feature type="compositionally biased region" description="Basic and acidic residues" evidence="1">
    <location>
        <begin position="246"/>
        <end position="260"/>
    </location>
</feature>
<accession>A0A0D2B681</accession>
<feature type="compositionally biased region" description="Basic and acidic residues" evidence="1">
    <location>
        <begin position="956"/>
        <end position="971"/>
    </location>
</feature>
<feature type="compositionally biased region" description="Low complexity" evidence="1">
    <location>
        <begin position="66"/>
        <end position="78"/>
    </location>
</feature>
<evidence type="ECO:0000256" key="1">
    <source>
        <dbReference type="SAM" id="MobiDB-lite"/>
    </source>
</evidence>
<evidence type="ECO:0000313" key="2">
    <source>
        <dbReference type="EMBL" id="KIW14205.1"/>
    </source>
</evidence>
<feature type="region of interest" description="Disordered" evidence="1">
    <location>
        <begin position="218"/>
        <end position="314"/>
    </location>
</feature>
<name>A0A0D2B681_9EURO</name>
<proteinExistence type="predicted"/>
<feature type="region of interest" description="Disordered" evidence="1">
    <location>
        <begin position="491"/>
        <end position="583"/>
    </location>
</feature>
<dbReference type="STRING" id="91928.A0A0D2B681"/>
<feature type="region of interest" description="Disordered" evidence="1">
    <location>
        <begin position="1"/>
        <end position="103"/>
    </location>
</feature>
<dbReference type="VEuPathDB" id="FungiDB:PV08_06986"/>
<feature type="region of interest" description="Disordered" evidence="1">
    <location>
        <begin position="799"/>
        <end position="819"/>
    </location>
</feature>
<sequence>MAYAAVSQAEHDGIYSQSPDLTLHTDQTLPETSSPPLSLSFDHVSRDGYHSDVPQADADGSGGAHLGKLLKSLSSSQSYEMVEDDDYDEPMRTPQGLGLNTKAPAPVEDDALAYQSEQAPIRTASISRDLPLNHPTPDLHTLQGAFVKNVEKLEESAERLSMTSSLEEELTKMKLDQRRLERQSSAPITFDNPGHSTVQRQFSSSSWSNSILRVNQTARSGGYSPSAYITSPTGSIHSGRRQQQHNLDRHSSKGSRHDQPLNEPPLEGRPLDFGVSSRPSDAAIVPDQEFVQSPGASIDSSAEDRPPTSSSNDTYRQAQAAFHDFDGVYFNSGALSHRSDSISRHISLRQPPLARDSKAFREAQPGERMIYYPAPVPVMLNLPQRLSRMDLSERERRRLQGISAIPEDLRKSAPWLADQDNTKLPGGRSSLNLPPQLRANAFFEQPSITQDLKLKNGSAVRTLDDILDAAAYAPVSAFTDHPIAGHLGKEVYGQIGSPRKSMQSTEQRKKKRRSSLSTLLKSKRSSTGLDGAALGRSKSKGSRTPLDGDENPSDDEIDRAAAQSLAPDEDEISDGEDDAEDAAPQGFFAAPTTLLAELQMRKAHQKQRNRTAADAFPNGMHSTLLELDAVTQLQQKARKTKHVTLAWEDHDEADKQNFDDDEVPLGLLFPEKDRLETFNAHRPVGLLERREMEDNEPLSHRRARLRGEPLQSMKSETKAPYIEQIPGLSEDIPPEHEDETLAQRIARLKEEKEHANEGNFAAELSQELGLNVGKSEALPSTTPDPEETLGQRRKRLKEEALRNGRQVSGESAASATRPQLRSMHSLADILQAHPVGVQDRKVSNESHGFATRNSHVQGPLLNFNGPAPPSHMRMQPGHAGTWGFGQQHGAYMNTGYGNFYQNNGVATNGGGFGGIAPSLYGAPIPMHMQQPMAGYPYGYGALPYIQDPMSGPPLDPKQRAQIDRWRQSVAP</sequence>
<feature type="compositionally biased region" description="Acidic residues" evidence="1">
    <location>
        <begin position="547"/>
        <end position="557"/>
    </location>
</feature>
<gene>
    <name evidence="2" type="ORF">PV08_06986</name>
</gene>
<reference evidence="2 3" key="1">
    <citation type="submission" date="2015-01" db="EMBL/GenBank/DDBJ databases">
        <title>The Genome Sequence of Exophiala spinifera CBS89968.</title>
        <authorList>
            <consortium name="The Broad Institute Genomics Platform"/>
            <person name="Cuomo C."/>
            <person name="de Hoog S."/>
            <person name="Gorbushina A."/>
            <person name="Stielow B."/>
            <person name="Teixiera M."/>
            <person name="Abouelleil A."/>
            <person name="Chapman S.B."/>
            <person name="Priest M."/>
            <person name="Young S.K."/>
            <person name="Wortman J."/>
            <person name="Nusbaum C."/>
            <person name="Birren B."/>
        </authorList>
    </citation>
    <scope>NUCLEOTIDE SEQUENCE [LARGE SCALE GENOMIC DNA]</scope>
    <source>
        <strain evidence="2 3">CBS 89968</strain>
    </source>
</reference>
<dbReference type="RefSeq" id="XP_016234421.1">
    <property type="nucleotide sequence ID" value="XM_016381319.1"/>
</dbReference>
<dbReference type="HOGENOM" id="CLU_001373_0_0_1"/>
<feature type="compositionally biased region" description="Polar residues" evidence="1">
    <location>
        <begin position="15"/>
        <end position="27"/>
    </location>
</feature>
<evidence type="ECO:0000313" key="3">
    <source>
        <dbReference type="Proteomes" id="UP000053328"/>
    </source>
</evidence>
<feature type="compositionally biased region" description="Polar residues" evidence="1">
    <location>
        <begin position="290"/>
        <end position="300"/>
    </location>
</feature>
<dbReference type="AlphaFoldDB" id="A0A0D2B681"/>
<dbReference type="GeneID" id="27334069"/>
<organism evidence="2 3">
    <name type="scientific">Exophiala spinifera</name>
    <dbReference type="NCBI Taxonomy" id="91928"/>
    <lineage>
        <taxon>Eukaryota</taxon>
        <taxon>Fungi</taxon>
        <taxon>Dikarya</taxon>
        <taxon>Ascomycota</taxon>
        <taxon>Pezizomycotina</taxon>
        <taxon>Eurotiomycetes</taxon>
        <taxon>Chaetothyriomycetidae</taxon>
        <taxon>Chaetothyriales</taxon>
        <taxon>Herpotrichiellaceae</taxon>
        <taxon>Exophiala</taxon>
    </lineage>
</organism>
<protein>
    <submittedName>
        <fullName evidence="2">Uncharacterized protein</fullName>
    </submittedName>
</protein>
<feature type="compositionally biased region" description="Acidic residues" evidence="1">
    <location>
        <begin position="567"/>
        <end position="581"/>
    </location>
</feature>
<dbReference type="EMBL" id="KN847496">
    <property type="protein sequence ID" value="KIW14205.1"/>
    <property type="molecule type" value="Genomic_DNA"/>
</dbReference>